<dbReference type="EMBL" id="CP036276">
    <property type="protein sequence ID" value="QDU42765.1"/>
    <property type="molecule type" value="Genomic_DNA"/>
</dbReference>
<gene>
    <name evidence="1" type="ORF">Mal52_12320</name>
</gene>
<protein>
    <submittedName>
        <fullName evidence="1">Uncharacterized protein</fullName>
    </submittedName>
</protein>
<keyword evidence="2" id="KW-1185">Reference proteome</keyword>
<dbReference type="Proteomes" id="UP000319383">
    <property type="component" value="Chromosome"/>
</dbReference>
<accession>A0A517ZJV9</accession>
<evidence type="ECO:0000313" key="2">
    <source>
        <dbReference type="Proteomes" id="UP000319383"/>
    </source>
</evidence>
<dbReference type="KEGG" id="sdyn:Mal52_12320"/>
<name>A0A517ZJV9_9PLAN</name>
<reference evidence="1 2" key="1">
    <citation type="submission" date="2019-02" db="EMBL/GenBank/DDBJ databases">
        <title>Deep-cultivation of Planctomycetes and their phenomic and genomic characterization uncovers novel biology.</title>
        <authorList>
            <person name="Wiegand S."/>
            <person name="Jogler M."/>
            <person name="Boedeker C."/>
            <person name="Pinto D."/>
            <person name="Vollmers J."/>
            <person name="Rivas-Marin E."/>
            <person name="Kohn T."/>
            <person name="Peeters S.H."/>
            <person name="Heuer A."/>
            <person name="Rast P."/>
            <person name="Oberbeckmann S."/>
            <person name="Bunk B."/>
            <person name="Jeske O."/>
            <person name="Meyerdierks A."/>
            <person name="Storesund J.E."/>
            <person name="Kallscheuer N."/>
            <person name="Luecker S."/>
            <person name="Lage O.M."/>
            <person name="Pohl T."/>
            <person name="Merkel B.J."/>
            <person name="Hornburger P."/>
            <person name="Mueller R.-W."/>
            <person name="Bruemmer F."/>
            <person name="Labrenz M."/>
            <person name="Spormann A.M."/>
            <person name="Op den Camp H."/>
            <person name="Overmann J."/>
            <person name="Amann R."/>
            <person name="Jetten M.S.M."/>
            <person name="Mascher T."/>
            <person name="Medema M.H."/>
            <person name="Devos D.P."/>
            <person name="Kaster A.-K."/>
            <person name="Ovreas L."/>
            <person name="Rohde M."/>
            <person name="Galperin M.Y."/>
            <person name="Jogler C."/>
        </authorList>
    </citation>
    <scope>NUCLEOTIDE SEQUENCE [LARGE SCALE GENOMIC DNA]</scope>
    <source>
        <strain evidence="1 2">Mal52</strain>
    </source>
</reference>
<sequence length="52" mass="5909">MYRLGSDMPVLGISVVRLLDRVPKRRSTILDRFGLPEMLEMIPRSIPGVDLV</sequence>
<dbReference type="AlphaFoldDB" id="A0A517ZJV9"/>
<organism evidence="1 2">
    <name type="scientific">Symmachiella dynata</name>
    <dbReference type="NCBI Taxonomy" id="2527995"/>
    <lineage>
        <taxon>Bacteria</taxon>
        <taxon>Pseudomonadati</taxon>
        <taxon>Planctomycetota</taxon>
        <taxon>Planctomycetia</taxon>
        <taxon>Planctomycetales</taxon>
        <taxon>Planctomycetaceae</taxon>
        <taxon>Symmachiella</taxon>
    </lineage>
</organism>
<evidence type="ECO:0000313" key="1">
    <source>
        <dbReference type="EMBL" id="QDU42765.1"/>
    </source>
</evidence>
<proteinExistence type="predicted"/>